<dbReference type="PANTHER" id="PTHR35794:SF2">
    <property type="entry name" value="CELL DIVISION PROTEIN DIVIVA"/>
    <property type="match status" value="1"/>
</dbReference>
<dbReference type="NCBIfam" id="TIGR03544">
    <property type="entry name" value="DivI1A_domain"/>
    <property type="match status" value="1"/>
</dbReference>
<dbReference type="GO" id="GO:0005737">
    <property type="term" value="C:cytoplasm"/>
    <property type="evidence" value="ECO:0007669"/>
    <property type="project" value="UniProtKB-SubCell"/>
</dbReference>
<dbReference type="Gene3D" id="6.10.250.660">
    <property type="match status" value="1"/>
</dbReference>
<dbReference type="PANTHER" id="PTHR35794">
    <property type="entry name" value="CELL DIVISION PROTEIN DIVIVA"/>
    <property type="match status" value="1"/>
</dbReference>
<evidence type="ECO:0000256" key="8">
    <source>
        <dbReference type="SAM" id="MobiDB-lite"/>
    </source>
</evidence>
<evidence type="ECO:0000313" key="10">
    <source>
        <dbReference type="Proteomes" id="UP000005096"/>
    </source>
</evidence>
<keyword evidence="6" id="KW-0131">Cell cycle</keyword>
<evidence type="ECO:0000256" key="4">
    <source>
        <dbReference type="ARBA" id="ARBA00022618"/>
    </source>
</evidence>
<dbReference type="PaxDb" id="584708-Apau_0931"/>
<dbReference type="GO" id="GO:0051301">
    <property type="term" value="P:cell division"/>
    <property type="evidence" value="ECO:0007669"/>
    <property type="project" value="UniProtKB-KW"/>
</dbReference>
<gene>
    <name evidence="9" type="ORF">Apau_0931</name>
</gene>
<dbReference type="AlphaFoldDB" id="E3CWA6"/>
<accession>E3CWA6</accession>
<dbReference type="EMBL" id="CM001022">
    <property type="protein sequence ID" value="EFQ23358.1"/>
    <property type="molecule type" value="Genomic_DNA"/>
</dbReference>
<dbReference type="InterPro" id="IPR007793">
    <property type="entry name" value="DivIVA_fam"/>
</dbReference>
<dbReference type="InterPro" id="IPR019933">
    <property type="entry name" value="DivIVA_domain"/>
</dbReference>
<evidence type="ECO:0000256" key="6">
    <source>
        <dbReference type="ARBA" id="ARBA00023306"/>
    </source>
</evidence>
<sequence>MSELLSPLDVVNQSFRKGFRGYEPGEVDEFLDQVAESLQGYIQKAKDLERSVQVAEDQLKEYRGLKESLQEALILAQRSAEERVRSATAQADAILAEAQAKSERLLQEAEGQVAEMRREMGRLRQVRSQYVAEFKALLLKFDSLLGHQAPAPIPEEDEPREISRDRAPQAVAALTVPEEEP</sequence>
<evidence type="ECO:0000256" key="5">
    <source>
        <dbReference type="ARBA" id="ARBA00023054"/>
    </source>
</evidence>
<feature type="coiled-coil region" evidence="7">
    <location>
        <begin position="31"/>
        <end position="126"/>
    </location>
</feature>
<comment type="subcellular location">
    <subcellularLocation>
        <location evidence="1">Cytoplasm</location>
    </subcellularLocation>
</comment>
<name>E3CWA6_9BACT</name>
<proteinExistence type="inferred from homology"/>
<evidence type="ECO:0000313" key="9">
    <source>
        <dbReference type="EMBL" id="EFQ23358.1"/>
    </source>
</evidence>
<evidence type="ECO:0000256" key="1">
    <source>
        <dbReference type="ARBA" id="ARBA00004496"/>
    </source>
</evidence>
<keyword evidence="10" id="KW-1185">Reference proteome</keyword>
<keyword evidence="4" id="KW-0132">Cell division</keyword>
<feature type="region of interest" description="Disordered" evidence="8">
    <location>
        <begin position="148"/>
        <end position="181"/>
    </location>
</feature>
<dbReference type="RefSeq" id="WP_006300533.1">
    <property type="nucleotide sequence ID" value="NZ_CM001022.1"/>
</dbReference>
<keyword evidence="3" id="KW-0963">Cytoplasm</keyword>
<dbReference type="STRING" id="584708.Apau_0931"/>
<keyword evidence="5 7" id="KW-0175">Coiled coil</keyword>
<reference evidence="9 10" key="1">
    <citation type="journal article" date="2010" name="Stand. Genomic Sci.">
        <title>Non-contiguous finished genome sequence of Aminomonas paucivorans type strain (GLU-3).</title>
        <authorList>
            <person name="Pitluck S."/>
            <person name="Yasawong M."/>
            <person name="Held B."/>
            <person name="Lapidus A."/>
            <person name="Nolan M."/>
            <person name="Copeland A."/>
            <person name="Lucas S."/>
            <person name="Del Rio T.G."/>
            <person name="Tice H."/>
            <person name="Cheng J.F."/>
            <person name="Chertkov O."/>
            <person name="Goodwin L."/>
            <person name="Tapia R."/>
            <person name="Han C."/>
            <person name="Liolios K."/>
            <person name="Ivanova N."/>
            <person name="Mavromatis K."/>
            <person name="Ovchinnikova G."/>
            <person name="Pati A."/>
            <person name="Chen A."/>
            <person name="Palaniappan K."/>
            <person name="Land M."/>
            <person name="Hauser L."/>
            <person name="Chang Y.J."/>
            <person name="Jeffries C.D."/>
            <person name="Pukall R."/>
            <person name="Spring S."/>
            <person name="Rohde M."/>
            <person name="Sikorski J."/>
            <person name="Goker M."/>
            <person name="Woyke T."/>
            <person name="Bristow J."/>
            <person name="Eisen J.A."/>
            <person name="Markowitz V."/>
            <person name="Hugenholtz P."/>
            <person name="Kyrpides N.C."/>
            <person name="Klenk H.P."/>
        </authorList>
    </citation>
    <scope>NUCLEOTIDE SEQUENCE [LARGE SCALE GENOMIC DNA]</scope>
    <source>
        <strain evidence="9 10">DSM 12260</strain>
    </source>
</reference>
<evidence type="ECO:0000256" key="3">
    <source>
        <dbReference type="ARBA" id="ARBA00022490"/>
    </source>
</evidence>
<evidence type="ECO:0000256" key="2">
    <source>
        <dbReference type="ARBA" id="ARBA00009008"/>
    </source>
</evidence>
<dbReference type="HOGENOM" id="CLU_076854_2_1_0"/>
<organism evidence="9 10">
    <name type="scientific">Aminomonas paucivorans DSM 12260</name>
    <dbReference type="NCBI Taxonomy" id="584708"/>
    <lineage>
        <taxon>Bacteria</taxon>
        <taxon>Thermotogati</taxon>
        <taxon>Synergistota</taxon>
        <taxon>Synergistia</taxon>
        <taxon>Synergistales</taxon>
        <taxon>Synergistaceae</taxon>
        <taxon>Aminomonas</taxon>
    </lineage>
</organism>
<protein>
    <submittedName>
        <fullName evidence="9">DivIVA domain containing protein</fullName>
    </submittedName>
</protein>
<dbReference type="Pfam" id="PF05103">
    <property type="entry name" value="DivIVA"/>
    <property type="match status" value="1"/>
</dbReference>
<comment type="similarity">
    <text evidence="2">Belongs to the DivIVA family.</text>
</comment>
<evidence type="ECO:0000256" key="7">
    <source>
        <dbReference type="SAM" id="Coils"/>
    </source>
</evidence>
<dbReference type="eggNOG" id="COG3599">
    <property type="taxonomic scope" value="Bacteria"/>
</dbReference>
<dbReference type="Proteomes" id="UP000005096">
    <property type="component" value="Chromosome"/>
</dbReference>